<evidence type="ECO:0000256" key="2">
    <source>
        <dbReference type="ARBA" id="ARBA00023054"/>
    </source>
</evidence>
<gene>
    <name evidence="4" type="ORF">VOLCADRAFT_97833</name>
</gene>
<feature type="compositionally biased region" description="Low complexity" evidence="3">
    <location>
        <begin position="163"/>
        <end position="182"/>
    </location>
</feature>
<dbReference type="Pfam" id="PF08243">
    <property type="entry name" value="SPT2"/>
    <property type="match status" value="1"/>
</dbReference>
<dbReference type="GeneID" id="9622558"/>
<reference evidence="4 5" key="1">
    <citation type="journal article" date="2010" name="Science">
        <title>Genomic analysis of organismal complexity in the multicellular green alga Volvox carteri.</title>
        <authorList>
            <person name="Prochnik S.E."/>
            <person name="Umen J."/>
            <person name="Nedelcu A.M."/>
            <person name="Hallmann A."/>
            <person name="Miller S.M."/>
            <person name="Nishii I."/>
            <person name="Ferris P."/>
            <person name="Kuo A."/>
            <person name="Mitros T."/>
            <person name="Fritz-Laylin L.K."/>
            <person name="Hellsten U."/>
            <person name="Chapman J."/>
            <person name="Simakov O."/>
            <person name="Rensing S.A."/>
            <person name="Terry A."/>
            <person name="Pangilinan J."/>
            <person name="Kapitonov V."/>
            <person name="Jurka J."/>
            <person name="Salamov A."/>
            <person name="Shapiro H."/>
            <person name="Schmutz J."/>
            <person name="Grimwood J."/>
            <person name="Lindquist E."/>
            <person name="Lucas S."/>
            <person name="Grigoriev I.V."/>
            <person name="Schmitt R."/>
            <person name="Kirk D."/>
            <person name="Rokhsar D.S."/>
        </authorList>
    </citation>
    <scope>NUCLEOTIDE SEQUENCE [LARGE SCALE GENOMIC DNA]</scope>
    <source>
        <strain evidence="5">f. Nagariensis / Eve</strain>
    </source>
</reference>
<comment type="similarity">
    <text evidence="1">Belongs to the SPT2 family.</text>
</comment>
<dbReference type="EMBL" id="GL378386">
    <property type="protein sequence ID" value="EFJ42142.1"/>
    <property type="molecule type" value="Genomic_DNA"/>
</dbReference>
<dbReference type="AlphaFoldDB" id="D8UDR7"/>
<feature type="region of interest" description="Disordered" evidence="3">
    <location>
        <begin position="305"/>
        <end position="356"/>
    </location>
</feature>
<feature type="compositionally biased region" description="Basic and acidic residues" evidence="3">
    <location>
        <begin position="312"/>
        <end position="328"/>
    </location>
</feature>
<dbReference type="InParanoid" id="D8UDR7"/>
<keyword evidence="5" id="KW-1185">Reference proteome</keyword>
<feature type="region of interest" description="Disordered" evidence="3">
    <location>
        <begin position="1"/>
        <end position="47"/>
    </location>
</feature>
<feature type="compositionally biased region" description="Gly residues" evidence="3">
    <location>
        <begin position="113"/>
        <end position="124"/>
    </location>
</feature>
<protein>
    <submittedName>
        <fullName evidence="4">Uncharacterized protein</fullName>
    </submittedName>
</protein>
<evidence type="ECO:0000256" key="1">
    <source>
        <dbReference type="ARBA" id="ARBA00006461"/>
    </source>
</evidence>
<feature type="compositionally biased region" description="Gly residues" evidence="3">
    <location>
        <begin position="23"/>
        <end position="32"/>
    </location>
</feature>
<name>D8UDR7_VOLCA</name>
<sequence>MVPRDEPDPPPAALKQRDKHPGNGPGAGGKGTTGAAPAPKPKPVDPRVLRKKLIQADLDLFEDLTTDGPAQLPKPKPKPSVSVPNNAAGPGPSSARLNGASKLASSAAAAAGGKAGCRGSGAGPARGKAPGGSNTAVNGSKPGGQQHQQLGQPRGNASPAGTAAGQKAPRPGAPGPATNGTGSRTAPTNHQRQVVATPSGRPPQPQGLTGSRPPGHTAVAAVGKGAAAARCFVCVFHLHGVQRANENVRNCECTATRRYDPSRYRDDPFDDRMMEASWRQVVAEEKRSERMGECPCRVDGYAEASLAEEETGGGRRERVGRSAGRMEDEMAEEEEERHRKEKLKRLKAVAKKQRTG</sequence>
<dbReference type="RefSeq" id="XP_002956839.1">
    <property type="nucleotide sequence ID" value="XM_002956793.1"/>
</dbReference>
<accession>D8UDR7</accession>
<feature type="region of interest" description="Disordered" evidence="3">
    <location>
        <begin position="60"/>
        <end position="217"/>
    </location>
</feature>
<dbReference type="InterPro" id="IPR013256">
    <property type="entry name" value="Chromatin_SPT2"/>
</dbReference>
<evidence type="ECO:0000313" key="5">
    <source>
        <dbReference type="Proteomes" id="UP000001058"/>
    </source>
</evidence>
<dbReference type="OrthoDB" id="6259853at2759"/>
<dbReference type="Proteomes" id="UP000001058">
    <property type="component" value="Unassembled WGS sequence"/>
</dbReference>
<dbReference type="STRING" id="3068.D8UDR7"/>
<feature type="compositionally biased region" description="Basic residues" evidence="3">
    <location>
        <begin position="339"/>
        <end position="356"/>
    </location>
</feature>
<organism evidence="5">
    <name type="scientific">Volvox carteri f. nagariensis</name>
    <dbReference type="NCBI Taxonomy" id="3068"/>
    <lineage>
        <taxon>Eukaryota</taxon>
        <taxon>Viridiplantae</taxon>
        <taxon>Chlorophyta</taxon>
        <taxon>core chlorophytes</taxon>
        <taxon>Chlorophyceae</taxon>
        <taxon>CS clade</taxon>
        <taxon>Chlamydomonadales</taxon>
        <taxon>Volvocaceae</taxon>
        <taxon>Volvox</taxon>
    </lineage>
</organism>
<feature type="compositionally biased region" description="Low complexity" evidence="3">
    <location>
        <begin position="143"/>
        <end position="152"/>
    </location>
</feature>
<dbReference type="KEGG" id="vcn:VOLCADRAFT_97833"/>
<feature type="compositionally biased region" description="Low complexity" evidence="3">
    <location>
        <begin position="99"/>
        <end position="112"/>
    </location>
</feature>
<keyword evidence="2" id="KW-0175">Coiled coil</keyword>
<evidence type="ECO:0000256" key="3">
    <source>
        <dbReference type="SAM" id="MobiDB-lite"/>
    </source>
</evidence>
<dbReference type="eggNOG" id="ENOG502QRJX">
    <property type="taxonomic scope" value="Eukaryota"/>
</dbReference>
<proteinExistence type="inferred from homology"/>
<feature type="compositionally biased region" description="Polar residues" evidence="3">
    <location>
        <begin position="183"/>
        <end position="196"/>
    </location>
</feature>
<evidence type="ECO:0000313" key="4">
    <source>
        <dbReference type="EMBL" id="EFJ42142.1"/>
    </source>
</evidence>